<dbReference type="GO" id="GO:0051301">
    <property type="term" value="P:cell division"/>
    <property type="evidence" value="ECO:0007669"/>
    <property type="project" value="UniProtKB-KW"/>
</dbReference>
<dbReference type="Pfam" id="PF00134">
    <property type="entry name" value="Cyclin_N"/>
    <property type="match status" value="1"/>
</dbReference>
<dbReference type="InterPro" id="IPR048258">
    <property type="entry name" value="Cyclins_cyclin-box"/>
</dbReference>
<dbReference type="PANTHER" id="PTHR10177">
    <property type="entry name" value="CYCLINS"/>
    <property type="match status" value="1"/>
</dbReference>
<dbReference type="PROSITE" id="PS00292">
    <property type="entry name" value="CYCLINS"/>
    <property type="match status" value="1"/>
</dbReference>
<dbReference type="CDD" id="cd20543">
    <property type="entry name" value="CYCLIN_AtCycD-like_rpt1"/>
    <property type="match status" value="1"/>
</dbReference>
<dbReference type="AlphaFoldDB" id="A0A7N0T5H1"/>
<keyword evidence="3 5" id="KW-0195">Cyclin</keyword>
<evidence type="ECO:0000313" key="9">
    <source>
        <dbReference type="Proteomes" id="UP000594263"/>
    </source>
</evidence>
<dbReference type="InterPro" id="IPR036915">
    <property type="entry name" value="Cyclin-like_sf"/>
</dbReference>
<dbReference type="Gene3D" id="1.10.472.10">
    <property type="entry name" value="Cyclin-like"/>
    <property type="match status" value="2"/>
</dbReference>
<sequence length="358" mass="39904">MPHFTNQNQMEDVGGVGGGDGSATPVSVSGLMCDEDEAYLAERSNGVGERLSFSGVDEEYVEMLIESEVEDDDDDVGFKGFIGFDADLSDVKSSNWAAAARLDAVTWILNVRAVFGFQFSTVYLAMTYFDHFTSHQSIDNGKYWAVKLLSVACVSVAAKMEEVTVPVLSDYPLGEFMFEKNVIQRMELLVLSALEWKMARITPFMYFSYFSDKFCGNSESRPKDQPVVKATQLTMDTLREMNLVSRRPSSIAAAAILAALDIHLDEKALELKLGLLPSSRSLKNEEICSLYRLMQEMEKRKCKTPGLDIFPSWPWSQRLSPAADDKSASPTPNTGTKRRLSYNDDDKDQKSSSKKTSQ</sequence>
<evidence type="ECO:0000256" key="3">
    <source>
        <dbReference type="ARBA" id="ARBA00023127"/>
    </source>
</evidence>
<dbReference type="OMA" id="HKSWLEC"/>
<evidence type="ECO:0000313" key="8">
    <source>
        <dbReference type="EnsemblPlants" id="Kaladp0023s0050.1.v1.1"/>
    </source>
</evidence>
<dbReference type="FunFam" id="1.10.472.10:FF:000069">
    <property type="entry name" value="Cyclin-D5-1"/>
    <property type="match status" value="1"/>
</dbReference>
<dbReference type="InterPro" id="IPR039361">
    <property type="entry name" value="Cyclin"/>
</dbReference>
<dbReference type="InterPro" id="IPR013763">
    <property type="entry name" value="Cyclin-like_dom"/>
</dbReference>
<dbReference type="InterPro" id="IPR006671">
    <property type="entry name" value="Cyclin_N"/>
</dbReference>
<keyword evidence="2" id="KW-0132">Cell division</keyword>
<proteinExistence type="inferred from homology"/>
<evidence type="ECO:0000256" key="4">
    <source>
        <dbReference type="ARBA" id="ARBA00023306"/>
    </source>
</evidence>
<dbReference type="EnsemblPlants" id="Kaladp0023s0050.1.v1.1">
    <property type="protein sequence ID" value="Kaladp0023s0050.1.v1.1"/>
    <property type="gene ID" value="Kaladp0023s0050.v1.1"/>
</dbReference>
<dbReference type="SMART" id="SM00385">
    <property type="entry name" value="CYCLIN"/>
    <property type="match status" value="1"/>
</dbReference>
<evidence type="ECO:0000256" key="6">
    <source>
        <dbReference type="SAM" id="MobiDB-lite"/>
    </source>
</evidence>
<protein>
    <recommendedName>
        <fullName evidence="7">Cyclin-like domain-containing protein</fullName>
    </recommendedName>
</protein>
<evidence type="ECO:0000256" key="2">
    <source>
        <dbReference type="ARBA" id="ARBA00022618"/>
    </source>
</evidence>
<comment type="similarity">
    <text evidence="1">Belongs to the cyclin family. Cyclin D subfamily.</text>
</comment>
<reference evidence="8" key="1">
    <citation type="submission" date="2021-01" db="UniProtKB">
        <authorList>
            <consortium name="EnsemblPlants"/>
        </authorList>
    </citation>
    <scope>IDENTIFICATION</scope>
</reference>
<evidence type="ECO:0000256" key="5">
    <source>
        <dbReference type="RuleBase" id="RU000383"/>
    </source>
</evidence>
<organism evidence="8 9">
    <name type="scientific">Kalanchoe fedtschenkoi</name>
    <name type="common">Lavender scallops</name>
    <name type="synonym">South American air plant</name>
    <dbReference type="NCBI Taxonomy" id="63787"/>
    <lineage>
        <taxon>Eukaryota</taxon>
        <taxon>Viridiplantae</taxon>
        <taxon>Streptophyta</taxon>
        <taxon>Embryophyta</taxon>
        <taxon>Tracheophyta</taxon>
        <taxon>Spermatophyta</taxon>
        <taxon>Magnoliopsida</taxon>
        <taxon>eudicotyledons</taxon>
        <taxon>Gunneridae</taxon>
        <taxon>Pentapetalae</taxon>
        <taxon>Saxifragales</taxon>
        <taxon>Crassulaceae</taxon>
        <taxon>Kalanchoe</taxon>
    </lineage>
</organism>
<dbReference type="SUPFAM" id="SSF47954">
    <property type="entry name" value="Cyclin-like"/>
    <property type="match status" value="1"/>
</dbReference>
<evidence type="ECO:0000256" key="1">
    <source>
        <dbReference type="ARBA" id="ARBA00009065"/>
    </source>
</evidence>
<feature type="compositionally biased region" description="Basic and acidic residues" evidence="6">
    <location>
        <begin position="341"/>
        <end position="351"/>
    </location>
</feature>
<keyword evidence="4" id="KW-0131">Cell cycle</keyword>
<evidence type="ECO:0000259" key="7">
    <source>
        <dbReference type="SMART" id="SM00385"/>
    </source>
</evidence>
<dbReference type="Proteomes" id="UP000594263">
    <property type="component" value="Unplaced"/>
</dbReference>
<feature type="region of interest" description="Disordered" evidence="6">
    <location>
        <begin position="319"/>
        <end position="358"/>
    </location>
</feature>
<feature type="domain" description="Cyclin-like" evidence="7">
    <location>
        <begin position="106"/>
        <end position="192"/>
    </location>
</feature>
<accession>A0A7N0T5H1</accession>
<name>A0A7N0T5H1_KALFE</name>
<keyword evidence="9" id="KW-1185">Reference proteome</keyword>
<dbReference type="Gramene" id="Kaladp0023s0050.1.v1.1">
    <property type="protein sequence ID" value="Kaladp0023s0050.1.v1.1"/>
    <property type="gene ID" value="Kaladp0023s0050.v1.1"/>
</dbReference>